<organism evidence="3 4">
    <name type="scientific">Acanthamoeba castellanii (strain ATCC 30010 / Neff)</name>
    <dbReference type="NCBI Taxonomy" id="1257118"/>
    <lineage>
        <taxon>Eukaryota</taxon>
        <taxon>Amoebozoa</taxon>
        <taxon>Discosea</taxon>
        <taxon>Longamoebia</taxon>
        <taxon>Centramoebida</taxon>
        <taxon>Acanthamoebidae</taxon>
        <taxon>Acanthamoeba</taxon>
    </lineage>
</organism>
<dbReference type="EMBL" id="KB008119">
    <property type="protein sequence ID" value="ELR12282.1"/>
    <property type="molecule type" value="Genomic_DNA"/>
</dbReference>
<sequence length="216" mass="23637">MLITPPVRFATSSTTSASTSANSSESRRPRYVKLDLSDLGDLLIERSASEPSTSAHAPQLPFRRASRKNHKESPHNSPGRTMDSVPPPPPMRRSFPSLAAVEDEEPLPTPTGPADSLAEVSEDALAQAVSKRLRDFTELKTKVQALELAMAVVAEENRALKQKLADKDRECVELQREVGEVQMKMAEIITNITHLNDASVAERRSASAAGQRKPQF</sequence>
<evidence type="ECO:0000256" key="2">
    <source>
        <dbReference type="SAM" id="MobiDB-lite"/>
    </source>
</evidence>
<feature type="region of interest" description="Disordered" evidence="2">
    <location>
        <begin position="1"/>
        <end position="32"/>
    </location>
</feature>
<reference evidence="3 4" key="1">
    <citation type="journal article" date="2013" name="Genome Biol.">
        <title>Genome of Acanthamoeba castellanii highlights extensive lateral gene transfer and early evolution of tyrosine kinase signaling.</title>
        <authorList>
            <person name="Clarke M."/>
            <person name="Lohan A.J."/>
            <person name="Liu B."/>
            <person name="Lagkouvardos I."/>
            <person name="Roy S."/>
            <person name="Zafar N."/>
            <person name="Bertelli C."/>
            <person name="Schilde C."/>
            <person name="Kianianmomeni A."/>
            <person name="Burglin T.R."/>
            <person name="Frech C."/>
            <person name="Turcotte B."/>
            <person name="Kopec K.O."/>
            <person name="Synnott J.M."/>
            <person name="Choo C."/>
            <person name="Paponov I."/>
            <person name="Finkler A."/>
            <person name="Soon Heng Tan C."/>
            <person name="Hutchins A.P."/>
            <person name="Weinmeier T."/>
            <person name="Rattei T."/>
            <person name="Chu J.S."/>
            <person name="Gimenez G."/>
            <person name="Irimia M."/>
            <person name="Rigden D.J."/>
            <person name="Fitzpatrick D.A."/>
            <person name="Lorenzo-Morales J."/>
            <person name="Bateman A."/>
            <person name="Chiu C.H."/>
            <person name="Tang P."/>
            <person name="Hegemann P."/>
            <person name="Fromm H."/>
            <person name="Raoult D."/>
            <person name="Greub G."/>
            <person name="Miranda-Saavedra D."/>
            <person name="Chen N."/>
            <person name="Nash P."/>
            <person name="Ginger M.L."/>
            <person name="Horn M."/>
            <person name="Schaap P."/>
            <person name="Caler L."/>
            <person name="Loftus B."/>
        </authorList>
    </citation>
    <scope>NUCLEOTIDE SEQUENCE [LARGE SCALE GENOMIC DNA]</scope>
    <source>
        <strain evidence="3 4">Neff</strain>
    </source>
</reference>
<dbReference type="Proteomes" id="UP000011083">
    <property type="component" value="Unassembled WGS sequence"/>
</dbReference>
<feature type="region of interest" description="Disordered" evidence="2">
    <location>
        <begin position="45"/>
        <end position="118"/>
    </location>
</feature>
<name>L8GH16_ACACF</name>
<gene>
    <name evidence="3" type="ORF">ACA1_372730</name>
</gene>
<dbReference type="KEGG" id="acan:ACA1_372730"/>
<dbReference type="RefSeq" id="XP_004334295.1">
    <property type="nucleotide sequence ID" value="XM_004334247.1"/>
</dbReference>
<evidence type="ECO:0000313" key="4">
    <source>
        <dbReference type="Proteomes" id="UP000011083"/>
    </source>
</evidence>
<feature type="compositionally biased region" description="Low complexity" evidence="2">
    <location>
        <begin position="10"/>
        <end position="24"/>
    </location>
</feature>
<dbReference type="GeneID" id="14912881"/>
<proteinExistence type="predicted"/>
<accession>L8GH16</accession>
<keyword evidence="1" id="KW-0175">Coiled coil</keyword>
<evidence type="ECO:0000256" key="1">
    <source>
        <dbReference type="SAM" id="Coils"/>
    </source>
</evidence>
<keyword evidence="4" id="KW-1185">Reference proteome</keyword>
<feature type="coiled-coil region" evidence="1">
    <location>
        <begin position="143"/>
        <end position="184"/>
    </location>
</feature>
<protein>
    <submittedName>
        <fullName evidence="3">Uncharacterized protein</fullName>
    </submittedName>
</protein>
<dbReference type="AlphaFoldDB" id="L8GH16"/>
<evidence type="ECO:0000313" key="3">
    <source>
        <dbReference type="EMBL" id="ELR12282.1"/>
    </source>
</evidence>
<dbReference type="VEuPathDB" id="AmoebaDB:ACA1_372730"/>